<organism evidence="1 2">
    <name type="scientific">Morus notabilis</name>
    <dbReference type="NCBI Taxonomy" id="981085"/>
    <lineage>
        <taxon>Eukaryota</taxon>
        <taxon>Viridiplantae</taxon>
        <taxon>Streptophyta</taxon>
        <taxon>Embryophyta</taxon>
        <taxon>Tracheophyta</taxon>
        <taxon>Spermatophyta</taxon>
        <taxon>Magnoliopsida</taxon>
        <taxon>eudicotyledons</taxon>
        <taxon>Gunneridae</taxon>
        <taxon>Pentapetalae</taxon>
        <taxon>rosids</taxon>
        <taxon>fabids</taxon>
        <taxon>Rosales</taxon>
        <taxon>Moraceae</taxon>
        <taxon>Moreae</taxon>
        <taxon>Morus</taxon>
    </lineage>
</organism>
<dbReference type="EMBL" id="KE343878">
    <property type="protein sequence ID" value="EXB44711.1"/>
    <property type="molecule type" value="Genomic_DNA"/>
</dbReference>
<sequence length="90" mass="10380">MIFMSQRWRKVGRGGFRAKDMPGLFGLEPSEGISSAKEPPITALSKEEWEVIQNVVQRVQRMEIGRIESEGPRESKRGLRELRRLENIVN</sequence>
<gene>
    <name evidence="1" type="ORF">L484_015969</name>
</gene>
<protein>
    <submittedName>
        <fullName evidence="1">Uncharacterized protein</fullName>
    </submittedName>
</protein>
<accession>W9RAD6</accession>
<proteinExistence type="predicted"/>
<name>W9RAD6_9ROSA</name>
<evidence type="ECO:0000313" key="2">
    <source>
        <dbReference type="Proteomes" id="UP000030645"/>
    </source>
</evidence>
<dbReference type="AlphaFoldDB" id="W9RAD6"/>
<evidence type="ECO:0000313" key="1">
    <source>
        <dbReference type="EMBL" id="EXB44711.1"/>
    </source>
</evidence>
<reference evidence="2" key="1">
    <citation type="submission" date="2013-01" db="EMBL/GenBank/DDBJ databases">
        <title>Draft Genome Sequence of a Mulberry Tree, Morus notabilis C.K. Schneid.</title>
        <authorList>
            <person name="He N."/>
            <person name="Zhao S."/>
        </authorList>
    </citation>
    <scope>NUCLEOTIDE SEQUENCE</scope>
</reference>
<dbReference type="Proteomes" id="UP000030645">
    <property type="component" value="Unassembled WGS sequence"/>
</dbReference>
<keyword evidence="2" id="KW-1185">Reference proteome</keyword>